<proteinExistence type="predicted"/>
<keyword evidence="7" id="KW-0732">Signal</keyword>
<accession>A0A7S7LV67</accession>
<keyword evidence="1" id="KW-0813">Transport</keyword>
<dbReference type="Pfam" id="PF00034">
    <property type="entry name" value="Cytochrom_C"/>
    <property type="match status" value="1"/>
</dbReference>
<evidence type="ECO:0000313" key="9">
    <source>
        <dbReference type="EMBL" id="QOY51877.1"/>
    </source>
</evidence>
<name>A0A7S7LV67_9BACT</name>
<feature type="binding site" description="covalent" evidence="6">
    <location>
        <position position="44"/>
    </location>
    <ligand>
        <name>heme c</name>
        <dbReference type="ChEBI" id="CHEBI:61717"/>
    </ligand>
</feature>
<keyword evidence="10" id="KW-1185">Reference proteome</keyword>
<dbReference type="RefSeq" id="WP_194369458.1">
    <property type="nucleotide sequence ID" value="NZ_CP054492.1"/>
</dbReference>
<dbReference type="SUPFAM" id="SSF46626">
    <property type="entry name" value="Cytochrome c"/>
    <property type="match status" value="1"/>
</dbReference>
<dbReference type="PROSITE" id="PS51007">
    <property type="entry name" value="CYTC"/>
    <property type="match status" value="1"/>
</dbReference>
<dbReference type="GO" id="GO:0009055">
    <property type="term" value="F:electron transfer activity"/>
    <property type="evidence" value="ECO:0007669"/>
    <property type="project" value="InterPro"/>
</dbReference>
<dbReference type="InterPro" id="IPR002324">
    <property type="entry name" value="Cyt_c_ID"/>
</dbReference>
<keyword evidence="5 6" id="KW-0408">Iron</keyword>
<evidence type="ECO:0000259" key="8">
    <source>
        <dbReference type="PROSITE" id="PS51007"/>
    </source>
</evidence>
<dbReference type="KEGG" id="sbal:HUE88_12375"/>
<evidence type="ECO:0000256" key="6">
    <source>
        <dbReference type="PIRSR" id="PIRSR602324-1"/>
    </source>
</evidence>
<feature type="binding site" description="covalent" evidence="6">
    <location>
        <position position="40"/>
    </location>
    <ligand>
        <name>heme c</name>
        <dbReference type="ChEBI" id="CHEBI:61717"/>
    </ligand>
</feature>
<evidence type="ECO:0000256" key="4">
    <source>
        <dbReference type="ARBA" id="ARBA00022982"/>
    </source>
</evidence>
<dbReference type="GO" id="GO:0005506">
    <property type="term" value="F:iron ion binding"/>
    <property type="evidence" value="ECO:0007669"/>
    <property type="project" value="InterPro"/>
</dbReference>
<dbReference type="Proteomes" id="UP000593994">
    <property type="component" value="Chromosome"/>
</dbReference>
<comment type="PTM">
    <text evidence="6">Binds 1 heme c group covalently per subunit.</text>
</comment>
<dbReference type="Gene3D" id="1.10.760.10">
    <property type="entry name" value="Cytochrome c-like domain"/>
    <property type="match status" value="1"/>
</dbReference>
<evidence type="ECO:0000256" key="3">
    <source>
        <dbReference type="ARBA" id="ARBA00022723"/>
    </source>
</evidence>
<gene>
    <name evidence="9" type="ORF">HUE88_12375</name>
</gene>
<feature type="signal peptide" evidence="7">
    <location>
        <begin position="1"/>
        <end position="20"/>
    </location>
</feature>
<dbReference type="EMBL" id="CP054492">
    <property type="protein sequence ID" value="QOY51877.1"/>
    <property type="molecule type" value="Genomic_DNA"/>
</dbReference>
<evidence type="ECO:0000256" key="5">
    <source>
        <dbReference type="ARBA" id="ARBA00023004"/>
    </source>
</evidence>
<keyword evidence="3 6" id="KW-0479">Metal-binding</keyword>
<dbReference type="GO" id="GO:0020037">
    <property type="term" value="F:heme binding"/>
    <property type="evidence" value="ECO:0007669"/>
    <property type="project" value="InterPro"/>
</dbReference>
<evidence type="ECO:0000256" key="2">
    <source>
        <dbReference type="ARBA" id="ARBA00022617"/>
    </source>
</evidence>
<dbReference type="InterPro" id="IPR036909">
    <property type="entry name" value="Cyt_c-like_dom_sf"/>
</dbReference>
<protein>
    <submittedName>
        <fullName evidence="9">C-type cytochrome</fullName>
    </submittedName>
</protein>
<feature type="chain" id="PRO_5032876931" evidence="7">
    <location>
        <begin position="21"/>
        <end position="121"/>
    </location>
</feature>
<feature type="domain" description="Cytochrome c" evidence="8">
    <location>
        <begin position="26"/>
        <end position="115"/>
    </location>
</feature>
<sequence>MKKFILGLSFSILFFSNVMAEDLDDVMKAKGKAIFESKGCTLCHKLDKELIGPSVRKIAESYTGKESSLVPYLSSQGTPIVYPDRAPVMNPQLAKIKTLSEEKMKALATYLISAADRPRQR</sequence>
<keyword evidence="2 6" id="KW-0349">Heme</keyword>
<reference evidence="9 10" key="1">
    <citation type="submission" date="2020-05" db="EMBL/GenBank/DDBJ databases">
        <title>Sulfurimonas marisnigri, sp. nov., and Sulfurimonas baltica, sp. nov., manganese oxide reducing chemolithoautotrophs of the class Epsilonproteobacteria isolated from the pelagic redoxclines of the Black and Baltic Seas and emended description of the genus Sulfurimonas.</title>
        <authorList>
            <person name="Henkel J.V."/>
            <person name="Laudan C."/>
            <person name="Werner J."/>
            <person name="Neu T."/>
            <person name="Plewe S."/>
            <person name="Sproer C."/>
            <person name="Bunk B."/>
            <person name="Schulz-Vogt H.N."/>
        </authorList>
    </citation>
    <scope>NUCLEOTIDE SEQUENCE [LARGE SCALE GENOMIC DNA]</scope>
    <source>
        <strain evidence="9 10">GD2</strain>
    </source>
</reference>
<dbReference type="InterPro" id="IPR009056">
    <property type="entry name" value="Cyt_c-like_dom"/>
</dbReference>
<organism evidence="9 10">
    <name type="scientific">Candidatus Sulfurimonas baltica</name>
    <dbReference type="NCBI Taxonomy" id="2740404"/>
    <lineage>
        <taxon>Bacteria</taxon>
        <taxon>Pseudomonadati</taxon>
        <taxon>Campylobacterota</taxon>
        <taxon>Epsilonproteobacteria</taxon>
        <taxon>Campylobacterales</taxon>
        <taxon>Sulfurimonadaceae</taxon>
        <taxon>Sulfurimonas</taxon>
    </lineage>
</organism>
<keyword evidence="4" id="KW-0249">Electron transport</keyword>
<dbReference type="PRINTS" id="PR00606">
    <property type="entry name" value="CYTCHROMECID"/>
</dbReference>
<evidence type="ECO:0000256" key="7">
    <source>
        <dbReference type="SAM" id="SignalP"/>
    </source>
</evidence>
<dbReference type="AlphaFoldDB" id="A0A7S7LV67"/>
<evidence type="ECO:0000256" key="1">
    <source>
        <dbReference type="ARBA" id="ARBA00022448"/>
    </source>
</evidence>
<evidence type="ECO:0000313" key="10">
    <source>
        <dbReference type="Proteomes" id="UP000593994"/>
    </source>
</evidence>